<organism evidence="3 4">
    <name type="scientific">Phoenix dactylifera</name>
    <name type="common">Date palm</name>
    <dbReference type="NCBI Taxonomy" id="42345"/>
    <lineage>
        <taxon>Eukaryota</taxon>
        <taxon>Viridiplantae</taxon>
        <taxon>Streptophyta</taxon>
        <taxon>Embryophyta</taxon>
        <taxon>Tracheophyta</taxon>
        <taxon>Spermatophyta</taxon>
        <taxon>Magnoliopsida</taxon>
        <taxon>Liliopsida</taxon>
        <taxon>Arecaceae</taxon>
        <taxon>Coryphoideae</taxon>
        <taxon>Phoeniceae</taxon>
        <taxon>Phoenix</taxon>
    </lineage>
</organism>
<dbReference type="SUPFAM" id="SSF51735">
    <property type="entry name" value="NAD(P)-binding Rossmann-fold domains"/>
    <property type="match status" value="1"/>
</dbReference>
<keyword evidence="1" id="KW-0560">Oxidoreductase</keyword>
<dbReference type="Proteomes" id="UP000228380">
    <property type="component" value="Chromosome 8"/>
</dbReference>
<dbReference type="PANTHER" id="PTHR10366:SF696">
    <property type="entry name" value="OS07G0601900 PROTEIN"/>
    <property type="match status" value="1"/>
</dbReference>
<reference evidence="3" key="1">
    <citation type="journal article" date="2019" name="Nat. Commun.">
        <title>Genome-wide association mapping of date palm fruit traits.</title>
        <authorList>
            <person name="Hazzouri K.M."/>
            <person name="Gros-Balthazard M."/>
            <person name="Flowers J.M."/>
            <person name="Copetti D."/>
            <person name="Lemansour A."/>
            <person name="Lebrun M."/>
            <person name="Masmoudi K."/>
            <person name="Ferrand S."/>
            <person name="Dhar M.I."/>
            <person name="Fresquez Z.A."/>
            <person name="Rosas U."/>
            <person name="Zhang J."/>
            <person name="Talag J."/>
            <person name="Lee S."/>
            <person name="Kudrna D."/>
            <person name="Powell R.F."/>
            <person name="Leitch I.J."/>
            <person name="Krueger R.R."/>
            <person name="Wing R.A."/>
            <person name="Amiri K.M.A."/>
            <person name="Purugganan M.D."/>
        </authorList>
    </citation>
    <scope>NUCLEOTIDE SEQUENCE [LARGE SCALE GENOMIC DNA]</scope>
    <source>
        <strain evidence="3">cv. Khalas</strain>
    </source>
</reference>
<reference evidence="4" key="2">
    <citation type="submission" date="2025-08" db="UniProtKB">
        <authorList>
            <consortium name="RefSeq"/>
        </authorList>
    </citation>
    <scope>IDENTIFICATION</scope>
    <source>
        <tissue evidence="4">Young leaves</tissue>
    </source>
</reference>
<name>A0A8B7BRE1_PHODC</name>
<dbReference type="Gene3D" id="3.40.50.720">
    <property type="entry name" value="NAD(P)-binding Rossmann-like Domain"/>
    <property type="match status" value="1"/>
</dbReference>
<dbReference type="GeneID" id="103702948"/>
<protein>
    <submittedName>
        <fullName evidence="4">Anthocyanidin reductase</fullName>
    </submittedName>
</protein>
<dbReference type="InterPro" id="IPR036291">
    <property type="entry name" value="NAD(P)-bd_dom_sf"/>
</dbReference>
<dbReference type="OrthoDB" id="2735536at2759"/>
<proteinExistence type="predicted"/>
<dbReference type="GO" id="GO:0016616">
    <property type="term" value="F:oxidoreductase activity, acting on the CH-OH group of donors, NAD or NADP as acceptor"/>
    <property type="evidence" value="ECO:0007669"/>
    <property type="project" value="TreeGrafter"/>
</dbReference>
<dbReference type="RefSeq" id="XP_008783824.2">
    <property type="nucleotide sequence ID" value="XM_008785602.4"/>
</dbReference>
<dbReference type="CDD" id="cd08958">
    <property type="entry name" value="FR_SDR_e"/>
    <property type="match status" value="1"/>
</dbReference>
<evidence type="ECO:0000259" key="2">
    <source>
        <dbReference type="Pfam" id="PF01370"/>
    </source>
</evidence>
<dbReference type="KEGG" id="pda:103702948"/>
<sequence>MYPKKQQSENIGPHVAWATTCQKADLERCGGGSILMMRASEVCVVGASGYLGSWLVKKLLEKGHAVHATLRNSGDESKTRLLKSLPGADTRLLLFEADLFEPHSFEAPIQGCQFVFLLAAPAPLNANFSQQDIVKATLAAVPNILRLCELSGTVKRIIFTGSVTAASPLKEDGTGYEDFIDETCWTPLNLSFALFEDAVKSYTCLKTLSEKELLSYNGREGKGELEVVSLTCGLVGGDTILPYVPLSVRDIVSPLTGDKVTQGHLKFLQALLGSVPLVHIEDVCEAHAFCMEKPSMTGRFLLACAYPSMQEIVDYYATKYPELEVLKEVEGEGQSIQSRARKLVDMGFKYGFGVEQILDDSVRCAKRLGEPNLVV</sequence>
<dbReference type="InterPro" id="IPR050425">
    <property type="entry name" value="NAD(P)_dehydrat-like"/>
</dbReference>
<dbReference type="PANTHER" id="PTHR10366">
    <property type="entry name" value="NAD DEPENDENT EPIMERASE/DEHYDRATASE"/>
    <property type="match status" value="1"/>
</dbReference>
<dbReference type="InterPro" id="IPR001509">
    <property type="entry name" value="Epimerase_deHydtase"/>
</dbReference>
<dbReference type="AlphaFoldDB" id="A0A8B7BRE1"/>
<keyword evidence="3" id="KW-1185">Reference proteome</keyword>
<dbReference type="FunFam" id="3.40.50.720:FF:000085">
    <property type="entry name" value="Dihydroflavonol reductase"/>
    <property type="match status" value="1"/>
</dbReference>
<evidence type="ECO:0000313" key="3">
    <source>
        <dbReference type="Proteomes" id="UP000228380"/>
    </source>
</evidence>
<feature type="domain" description="NAD-dependent epimerase/dehydratase" evidence="2">
    <location>
        <begin position="42"/>
        <end position="295"/>
    </location>
</feature>
<evidence type="ECO:0000256" key="1">
    <source>
        <dbReference type="ARBA" id="ARBA00023002"/>
    </source>
</evidence>
<evidence type="ECO:0000313" key="4">
    <source>
        <dbReference type="RefSeq" id="XP_008783824.2"/>
    </source>
</evidence>
<accession>A0A8B7BRE1</accession>
<gene>
    <name evidence="4" type="primary">LOC103702948</name>
</gene>
<dbReference type="Pfam" id="PF01370">
    <property type="entry name" value="Epimerase"/>
    <property type="match status" value="1"/>
</dbReference>